<proteinExistence type="inferred from homology"/>
<comment type="catalytic activity">
    <reaction evidence="7 9">
        <text>a fatty acyl-[ACP] + S-adenosyl-L-methionine = an N-acyl-L-homoserine lactone + S-methyl-5'-thioadenosine + holo-[ACP] + H(+)</text>
        <dbReference type="Rhea" id="RHEA:10096"/>
        <dbReference type="Rhea" id="RHEA-COMP:9685"/>
        <dbReference type="Rhea" id="RHEA-COMP:14125"/>
        <dbReference type="ChEBI" id="CHEBI:15378"/>
        <dbReference type="ChEBI" id="CHEBI:17509"/>
        <dbReference type="ChEBI" id="CHEBI:55474"/>
        <dbReference type="ChEBI" id="CHEBI:59789"/>
        <dbReference type="ChEBI" id="CHEBI:64479"/>
        <dbReference type="ChEBI" id="CHEBI:138651"/>
        <dbReference type="EC" id="2.3.1.184"/>
    </reaction>
</comment>
<dbReference type="EMBL" id="ADGK01000257">
    <property type="protein sequence ID" value="EFE21949.1"/>
    <property type="molecule type" value="Genomic_DNA"/>
</dbReference>
<evidence type="ECO:0000313" key="10">
    <source>
        <dbReference type="EMBL" id="EFE21949.1"/>
    </source>
</evidence>
<evidence type="ECO:0000256" key="4">
    <source>
        <dbReference type="ARBA" id="ARBA00022679"/>
    </source>
</evidence>
<dbReference type="InterPro" id="IPR018311">
    <property type="entry name" value="Autoind_synth_CS"/>
</dbReference>
<dbReference type="GO" id="GO:0061579">
    <property type="term" value="F:N-acyl homoserine lactone synthase activity"/>
    <property type="evidence" value="ECO:0007669"/>
    <property type="project" value="UniProtKB-UniRule"/>
</dbReference>
<dbReference type="PANTHER" id="PTHR39322:SF1">
    <property type="entry name" value="ISOVALERYL-HOMOSERINE LACTONE SYNTHASE"/>
    <property type="match status" value="1"/>
</dbReference>
<reference evidence="10 11" key="1">
    <citation type="submission" date="2010-02" db="EMBL/GenBank/DDBJ databases">
        <authorList>
            <person name="Weinstock G."/>
            <person name="Sodergren E."/>
            <person name="Clifton S."/>
            <person name="Fulton L."/>
            <person name="Fulton B."/>
            <person name="Courtney L."/>
            <person name="Fronick C."/>
            <person name="Harrison M."/>
            <person name="Strong C."/>
            <person name="Farmer C."/>
            <person name="Delahaunty K."/>
            <person name="Markovic C."/>
            <person name="Hall O."/>
            <person name="Minx P."/>
            <person name="Tomlinson C."/>
            <person name="Mitreva M."/>
            <person name="Nelson J."/>
            <person name="Hou S."/>
            <person name="Wollam A."/>
            <person name="Pepin K.H."/>
            <person name="Johnson M."/>
            <person name="Bhonagiri V."/>
            <person name="Zhang X."/>
            <person name="Suruliraj S."/>
            <person name="Warren W."/>
            <person name="Chinwalla A."/>
            <person name="Mardis E.R."/>
            <person name="Wilson R.K."/>
        </authorList>
    </citation>
    <scope>NUCLEOTIDE SEQUENCE [LARGE SCALE GENOMIC DNA]</scope>
    <source>
        <strain evidence="10 11">ATCC 23685</strain>
    </source>
</reference>
<keyword evidence="5 9" id="KW-0949">S-adenosyl-L-methionine</keyword>
<dbReference type="PROSITE" id="PS00949">
    <property type="entry name" value="AUTOINDUCER_SYNTH_1"/>
    <property type="match status" value="1"/>
</dbReference>
<dbReference type="GO" id="GO:0009372">
    <property type="term" value="P:quorum sensing"/>
    <property type="evidence" value="ECO:0007669"/>
    <property type="project" value="UniProtKB-UniRule"/>
</dbReference>
<dbReference type="PROSITE" id="PS51187">
    <property type="entry name" value="AUTOINDUCER_SYNTH_2"/>
    <property type="match status" value="1"/>
</dbReference>
<keyword evidence="6 8" id="KW-0071">Autoinducer synthesis</keyword>
<keyword evidence="4 9" id="KW-0808">Transferase</keyword>
<evidence type="ECO:0000256" key="9">
    <source>
        <dbReference type="RuleBase" id="RU361135"/>
    </source>
</evidence>
<keyword evidence="3 8" id="KW-0673">Quorum sensing</keyword>
<evidence type="ECO:0000256" key="5">
    <source>
        <dbReference type="ARBA" id="ARBA00022691"/>
    </source>
</evidence>
<evidence type="ECO:0000256" key="7">
    <source>
        <dbReference type="ARBA" id="ARBA00048576"/>
    </source>
</evidence>
<protein>
    <recommendedName>
        <fullName evidence="2 9">Acyl-homoserine-lactone synthase</fullName>
        <ecNumber evidence="1 9">2.3.1.184</ecNumber>
    </recommendedName>
    <alternativeName>
        <fullName evidence="9">Autoinducer synthesis protein</fullName>
    </alternativeName>
</protein>
<dbReference type="HOGENOM" id="CLU_085711_4_1_6"/>
<evidence type="ECO:0000256" key="6">
    <source>
        <dbReference type="ARBA" id="ARBA00022929"/>
    </source>
</evidence>
<dbReference type="Gene3D" id="3.40.630.30">
    <property type="match status" value="1"/>
</dbReference>
<comment type="caution">
    <text evidence="10">The sequence shown here is derived from an EMBL/GenBank/DDBJ whole genome shotgun (WGS) entry which is preliminary data.</text>
</comment>
<evidence type="ECO:0000256" key="8">
    <source>
        <dbReference type="PROSITE-ProRule" id="PRU00533"/>
    </source>
</evidence>
<evidence type="ECO:0000256" key="3">
    <source>
        <dbReference type="ARBA" id="ARBA00022654"/>
    </source>
</evidence>
<name>D4F8G7_EDWTA</name>
<dbReference type="InterPro" id="IPR016181">
    <property type="entry name" value="Acyl_CoA_acyltransferase"/>
</dbReference>
<dbReference type="PRINTS" id="PR01549">
    <property type="entry name" value="AUTOINDCRSYN"/>
</dbReference>
<dbReference type="Pfam" id="PF00765">
    <property type="entry name" value="Autoind_synth"/>
    <property type="match status" value="1"/>
</dbReference>
<evidence type="ECO:0000256" key="2">
    <source>
        <dbReference type="ARBA" id="ARBA00018768"/>
    </source>
</evidence>
<comment type="similarity">
    <text evidence="8 9">Belongs to the autoinducer synthase family.</text>
</comment>
<sequence>MDMFEIFAVDYQSLSRTTSTELFSLRKGTFKDRLNWAVNCSDGMEFDEYDSEHTTYLLGVKDNDVVCSVRLIETRYHNMIVGTFCQYFAKAEIPASSQFFESSRFFVDKRRARTLLANQYPLCHLLFLAMINYTLSSGHQGIYTIVSHPMLRILTRSGWDVSVVEKGTSEKDQAIYLVYLPADAENQRCLIERINQDLEQPYPQALLQAWPLLLEEETISAQSV</sequence>
<gene>
    <name evidence="10" type="ORF">EDWATA_03060</name>
</gene>
<dbReference type="Proteomes" id="UP000003692">
    <property type="component" value="Unassembled WGS sequence"/>
</dbReference>
<dbReference type="AlphaFoldDB" id="D4F8G7"/>
<accession>D4F8G7</accession>
<dbReference type="GO" id="GO:0007165">
    <property type="term" value="P:signal transduction"/>
    <property type="evidence" value="ECO:0007669"/>
    <property type="project" value="TreeGrafter"/>
</dbReference>
<dbReference type="PANTHER" id="PTHR39322">
    <property type="entry name" value="ACYL-HOMOSERINE-LACTONE SYNTHASE"/>
    <property type="match status" value="1"/>
</dbReference>
<evidence type="ECO:0000256" key="1">
    <source>
        <dbReference type="ARBA" id="ARBA00012340"/>
    </source>
</evidence>
<organism evidence="10 11">
    <name type="scientific">Edwardsiella tarda ATCC 23685</name>
    <dbReference type="NCBI Taxonomy" id="500638"/>
    <lineage>
        <taxon>Bacteria</taxon>
        <taxon>Pseudomonadati</taxon>
        <taxon>Pseudomonadota</taxon>
        <taxon>Gammaproteobacteria</taxon>
        <taxon>Enterobacterales</taxon>
        <taxon>Hafniaceae</taxon>
        <taxon>Edwardsiella</taxon>
    </lineage>
</organism>
<dbReference type="InterPro" id="IPR001690">
    <property type="entry name" value="Autoind_synthase"/>
</dbReference>
<evidence type="ECO:0000313" key="11">
    <source>
        <dbReference type="Proteomes" id="UP000003692"/>
    </source>
</evidence>
<dbReference type="SUPFAM" id="SSF55729">
    <property type="entry name" value="Acyl-CoA N-acyltransferases (Nat)"/>
    <property type="match status" value="1"/>
</dbReference>
<dbReference type="EC" id="2.3.1.184" evidence="1 9"/>